<dbReference type="OrthoDB" id="415825at2759"/>
<protein>
    <submittedName>
        <fullName evidence="8">FAD/FMN-containing isoamyl alcohol oxidase-like protein MreA</fullName>
    </submittedName>
</protein>
<feature type="domain" description="FAD-binding PCMH-type" evidence="7">
    <location>
        <begin position="148"/>
        <end position="328"/>
    </location>
</feature>
<comment type="cofactor">
    <cofactor evidence="1">
        <name>FAD</name>
        <dbReference type="ChEBI" id="CHEBI:57692"/>
    </cofactor>
</comment>
<name>A0A6A5Z063_9PLEO</name>
<dbReference type="InterPro" id="IPR016166">
    <property type="entry name" value="FAD-bd_PCMH"/>
</dbReference>
<keyword evidence="4" id="KW-0274">FAD</keyword>
<dbReference type="InterPro" id="IPR012951">
    <property type="entry name" value="BBE"/>
</dbReference>
<evidence type="ECO:0000259" key="7">
    <source>
        <dbReference type="PROSITE" id="PS51387"/>
    </source>
</evidence>
<evidence type="ECO:0000313" key="9">
    <source>
        <dbReference type="Proteomes" id="UP000799770"/>
    </source>
</evidence>
<keyword evidence="3" id="KW-0285">Flavoprotein</keyword>
<dbReference type="Gene3D" id="3.30.465.10">
    <property type="match status" value="2"/>
</dbReference>
<evidence type="ECO:0000256" key="1">
    <source>
        <dbReference type="ARBA" id="ARBA00001974"/>
    </source>
</evidence>
<feature type="signal peptide" evidence="6">
    <location>
        <begin position="1"/>
        <end position="20"/>
    </location>
</feature>
<sequence length="638" mass="69399">MFSITQTLSLALLAARSAIAANFPFESIVLKDSDVAQNKDLAFGKLPINSTFAKCKSFPGDASWPSKDRWAAFNTSISGALIKGIPPAASCYDGPYYDAKECADTRAGQTKSLWAQEDPIIPYGQWQLGNPCPVPSFNTTPPIALCNITSFPAYAVNATSVKQVQAAINFARNYNIRLTIKNTGHDFLGRNTGGGALQLWVHELKAYEYVPSFKVGKYSGKAARVGVAIQQYDLHNNMAKYNITTLAPGSTTVGAFGGFMQGGGFSTIVTGKYGLMSDQVLGLEVVTADGNFVHADPYENEDLFWAIRGGGPGNFGIVTSAVIKAYDPLYISVVDLTFQTKPVDAFTPNNLTAIQVSDELFWKGIPIYFSKLPKWQDAGGVGWNYINTDAPRGNVSRKYQFQGQVNLPGLTAAEAKALVEPFFTELRAAGLDYSTPTPKFFNTYPEQNYRPQGIGESVSNGRFASRLVPRENWVDPTSAKFNKTIAAIRSFVDDGGYTFHSVDYAPTEALAGWPGKDSAVSPHLRAASAHFTGFDTASYGPDASPAQQIASHARLNSFANKWRDATPGSGAYMNEADVDEPNNKESFFGDNYGRLYDIKKTVDPWGVFYAVTMVSSDEWYVEGTQGLTTQQGRLCRKA</sequence>
<keyword evidence="9" id="KW-1185">Reference proteome</keyword>
<organism evidence="8 9">
    <name type="scientific">Lophiotrema nucula</name>
    <dbReference type="NCBI Taxonomy" id="690887"/>
    <lineage>
        <taxon>Eukaryota</taxon>
        <taxon>Fungi</taxon>
        <taxon>Dikarya</taxon>
        <taxon>Ascomycota</taxon>
        <taxon>Pezizomycotina</taxon>
        <taxon>Dothideomycetes</taxon>
        <taxon>Pleosporomycetidae</taxon>
        <taxon>Pleosporales</taxon>
        <taxon>Lophiotremataceae</taxon>
        <taxon>Lophiotrema</taxon>
    </lineage>
</organism>
<keyword evidence="5" id="KW-0560">Oxidoreductase</keyword>
<dbReference type="InterPro" id="IPR006094">
    <property type="entry name" value="Oxid_FAD_bind_N"/>
</dbReference>
<gene>
    <name evidence="8" type="ORF">BDV96DRAFT_176242</name>
</gene>
<dbReference type="Pfam" id="PF01565">
    <property type="entry name" value="FAD_binding_4"/>
    <property type="match status" value="1"/>
</dbReference>
<comment type="similarity">
    <text evidence="2">Belongs to the oxygen-dependent FAD-linked oxidoreductase family.</text>
</comment>
<evidence type="ECO:0000256" key="3">
    <source>
        <dbReference type="ARBA" id="ARBA00022630"/>
    </source>
</evidence>
<accession>A0A6A5Z063</accession>
<evidence type="ECO:0000256" key="6">
    <source>
        <dbReference type="SAM" id="SignalP"/>
    </source>
</evidence>
<proteinExistence type="inferred from homology"/>
<dbReference type="InterPro" id="IPR050416">
    <property type="entry name" value="FAD-linked_Oxidoreductase"/>
</dbReference>
<dbReference type="InterPro" id="IPR036318">
    <property type="entry name" value="FAD-bd_PCMH-like_sf"/>
</dbReference>
<dbReference type="Pfam" id="PF08031">
    <property type="entry name" value="BBE"/>
    <property type="match status" value="1"/>
</dbReference>
<dbReference type="Proteomes" id="UP000799770">
    <property type="component" value="Unassembled WGS sequence"/>
</dbReference>
<feature type="chain" id="PRO_5025597608" evidence="6">
    <location>
        <begin position="21"/>
        <end position="638"/>
    </location>
</feature>
<dbReference type="GO" id="GO:0016491">
    <property type="term" value="F:oxidoreductase activity"/>
    <property type="evidence" value="ECO:0007669"/>
    <property type="project" value="UniProtKB-KW"/>
</dbReference>
<keyword evidence="6" id="KW-0732">Signal</keyword>
<dbReference type="PROSITE" id="PS51387">
    <property type="entry name" value="FAD_PCMH"/>
    <property type="match status" value="1"/>
</dbReference>
<evidence type="ECO:0000256" key="4">
    <source>
        <dbReference type="ARBA" id="ARBA00022827"/>
    </source>
</evidence>
<dbReference type="PANTHER" id="PTHR42973">
    <property type="entry name" value="BINDING OXIDOREDUCTASE, PUTATIVE (AFU_ORTHOLOGUE AFUA_1G17690)-RELATED"/>
    <property type="match status" value="1"/>
</dbReference>
<dbReference type="PANTHER" id="PTHR42973:SF39">
    <property type="entry name" value="FAD-BINDING PCMH-TYPE DOMAIN-CONTAINING PROTEIN"/>
    <property type="match status" value="1"/>
</dbReference>
<dbReference type="EMBL" id="ML977333">
    <property type="protein sequence ID" value="KAF2111731.1"/>
    <property type="molecule type" value="Genomic_DNA"/>
</dbReference>
<dbReference type="InterPro" id="IPR016169">
    <property type="entry name" value="FAD-bd_PCMH_sub2"/>
</dbReference>
<dbReference type="SUPFAM" id="SSF56176">
    <property type="entry name" value="FAD-binding/transporter-associated domain-like"/>
    <property type="match status" value="1"/>
</dbReference>
<evidence type="ECO:0000313" key="8">
    <source>
        <dbReference type="EMBL" id="KAF2111731.1"/>
    </source>
</evidence>
<dbReference type="AlphaFoldDB" id="A0A6A5Z063"/>
<evidence type="ECO:0000256" key="2">
    <source>
        <dbReference type="ARBA" id="ARBA00005466"/>
    </source>
</evidence>
<reference evidence="8" key="1">
    <citation type="journal article" date="2020" name="Stud. Mycol.">
        <title>101 Dothideomycetes genomes: a test case for predicting lifestyles and emergence of pathogens.</title>
        <authorList>
            <person name="Haridas S."/>
            <person name="Albert R."/>
            <person name="Binder M."/>
            <person name="Bloem J."/>
            <person name="Labutti K."/>
            <person name="Salamov A."/>
            <person name="Andreopoulos B."/>
            <person name="Baker S."/>
            <person name="Barry K."/>
            <person name="Bills G."/>
            <person name="Bluhm B."/>
            <person name="Cannon C."/>
            <person name="Castanera R."/>
            <person name="Culley D."/>
            <person name="Daum C."/>
            <person name="Ezra D."/>
            <person name="Gonzalez J."/>
            <person name="Henrissat B."/>
            <person name="Kuo A."/>
            <person name="Liang C."/>
            <person name="Lipzen A."/>
            <person name="Lutzoni F."/>
            <person name="Magnuson J."/>
            <person name="Mondo S."/>
            <person name="Nolan M."/>
            <person name="Ohm R."/>
            <person name="Pangilinan J."/>
            <person name="Park H.-J."/>
            <person name="Ramirez L."/>
            <person name="Alfaro M."/>
            <person name="Sun H."/>
            <person name="Tritt A."/>
            <person name="Yoshinaga Y."/>
            <person name="Zwiers L.-H."/>
            <person name="Turgeon B."/>
            <person name="Goodwin S."/>
            <person name="Spatafora J."/>
            <person name="Crous P."/>
            <person name="Grigoriev I."/>
        </authorList>
    </citation>
    <scope>NUCLEOTIDE SEQUENCE</scope>
    <source>
        <strain evidence="8">CBS 627.86</strain>
    </source>
</reference>
<dbReference type="GO" id="GO:0071949">
    <property type="term" value="F:FAD binding"/>
    <property type="evidence" value="ECO:0007669"/>
    <property type="project" value="InterPro"/>
</dbReference>
<evidence type="ECO:0000256" key="5">
    <source>
        <dbReference type="ARBA" id="ARBA00023002"/>
    </source>
</evidence>